<dbReference type="GO" id="GO:0003676">
    <property type="term" value="F:nucleic acid binding"/>
    <property type="evidence" value="ECO:0007669"/>
    <property type="project" value="InterPro"/>
</dbReference>
<evidence type="ECO:0000313" key="2">
    <source>
        <dbReference type="EMBL" id="MBS5589211.1"/>
    </source>
</evidence>
<dbReference type="GO" id="GO:0015074">
    <property type="term" value="P:DNA integration"/>
    <property type="evidence" value="ECO:0007669"/>
    <property type="project" value="InterPro"/>
</dbReference>
<proteinExistence type="predicted"/>
<evidence type="ECO:0000313" key="3">
    <source>
        <dbReference type="Proteomes" id="UP000751224"/>
    </source>
</evidence>
<comment type="caution">
    <text evidence="2">The sequence shown here is derived from an EMBL/GenBank/DDBJ whole genome shotgun (WGS) entry which is preliminary data.</text>
</comment>
<name>A0A943I8L8_9FIRM</name>
<sequence length="107" mass="13026">MAHPRRPRCKYMGEMIQMDASQFYWIEDQQWYLHLAIDDATNTVVGAYFDYQETLNGYYQVFYQILTHYGIPAMFYTDKRTVFEYKRKNTLFDDEDTYTQFSYACHT</sequence>
<dbReference type="Gene3D" id="3.30.420.10">
    <property type="entry name" value="Ribonuclease H-like superfamily/Ribonuclease H"/>
    <property type="match status" value="1"/>
</dbReference>
<dbReference type="InterPro" id="IPR001584">
    <property type="entry name" value="Integrase_cat-core"/>
</dbReference>
<dbReference type="RefSeq" id="WP_297669351.1">
    <property type="nucleotide sequence ID" value="NZ_JAGZCC010000103.1"/>
</dbReference>
<dbReference type="InterPro" id="IPR036397">
    <property type="entry name" value="RNaseH_sf"/>
</dbReference>
<dbReference type="PROSITE" id="PS50994">
    <property type="entry name" value="INTEGRASE"/>
    <property type="match status" value="1"/>
</dbReference>
<dbReference type="AlphaFoldDB" id="A0A943I8L8"/>
<dbReference type="SUPFAM" id="SSF53098">
    <property type="entry name" value="Ribonuclease H-like"/>
    <property type="match status" value="1"/>
</dbReference>
<dbReference type="InterPro" id="IPR012337">
    <property type="entry name" value="RNaseH-like_sf"/>
</dbReference>
<evidence type="ECO:0000259" key="1">
    <source>
        <dbReference type="PROSITE" id="PS50994"/>
    </source>
</evidence>
<reference evidence="2" key="1">
    <citation type="submission" date="2021-02" db="EMBL/GenBank/DDBJ databases">
        <title>Infant gut strain persistence is associated with maternal origin, phylogeny, and functional potential including surface adhesion and iron acquisition.</title>
        <authorList>
            <person name="Lou Y.C."/>
        </authorList>
    </citation>
    <scope>NUCLEOTIDE SEQUENCE</scope>
    <source>
        <strain evidence="2">L3_108_000G1_dasL3_108_000G1_metabat.metabat.11</strain>
    </source>
</reference>
<accession>A0A943I8L8</accession>
<feature type="domain" description="Integrase catalytic" evidence="1">
    <location>
        <begin position="3"/>
        <end position="107"/>
    </location>
</feature>
<protein>
    <recommendedName>
        <fullName evidence="1">Integrase catalytic domain-containing protein</fullName>
    </recommendedName>
</protein>
<gene>
    <name evidence="2" type="ORF">KHX14_10495</name>
</gene>
<dbReference type="EMBL" id="JAGZCC010000103">
    <property type="protein sequence ID" value="MBS5589211.1"/>
    <property type="molecule type" value="Genomic_DNA"/>
</dbReference>
<dbReference type="Proteomes" id="UP000751224">
    <property type="component" value="Unassembled WGS sequence"/>
</dbReference>
<organism evidence="2 3">
    <name type="scientific">Thomasclavelia spiroformis</name>
    <dbReference type="NCBI Taxonomy" id="29348"/>
    <lineage>
        <taxon>Bacteria</taxon>
        <taxon>Bacillati</taxon>
        <taxon>Bacillota</taxon>
        <taxon>Erysipelotrichia</taxon>
        <taxon>Erysipelotrichales</taxon>
        <taxon>Coprobacillaceae</taxon>
        <taxon>Thomasclavelia</taxon>
    </lineage>
</organism>